<evidence type="ECO:0000313" key="7">
    <source>
        <dbReference type="EMBL" id="PIR97882.1"/>
    </source>
</evidence>
<evidence type="ECO:0000259" key="5">
    <source>
        <dbReference type="Pfam" id="PF00389"/>
    </source>
</evidence>
<dbReference type="PANTHER" id="PTHR43026:SF1">
    <property type="entry name" value="2-HYDROXYACID DEHYDROGENASE HOMOLOG 1-RELATED"/>
    <property type="match status" value="1"/>
</dbReference>
<gene>
    <name evidence="7" type="ORF">COT89_02310</name>
</gene>
<protein>
    <submittedName>
        <fullName evidence="7">Hydroxyacid dehydrogenase</fullName>
    </submittedName>
</protein>
<dbReference type="PROSITE" id="PS00065">
    <property type="entry name" value="D_2_HYDROXYACID_DH_1"/>
    <property type="match status" value="1"/>
</dbReference>
<feature type="domain" description="D-isomer specific 2-hydroxyacid dehydrogenase catalytic" evidence="5">
    <location>
        <begin position="9"/>
        <end position="335"/>
    </location>
</feature>
<dbReference type="PANTHER" id="PTHR43026">
    <property type="entry name" value="2-HYDROXYACID DEHYDROGENASE HOMOLOG 1-RELATED"/>
    <property type="match status" value="1"/>
</dbReference>
<organism evidence="7 8">
    <name type="scientific">Candidatus Colwellbacteria bacterium CG10_big_fil_rev_8_21_14_0_10_42_22</name>
    <dbReference type="NCBI Taxonomy" id="1974540"/>
    <lineage>
        <taxon>Bacteria</taxon>
        <taxon>Candidatus Colwelliibacteriota</taxon>
    </lineage>
</organism>
<dbReference type="SUPFAM" id="SSF52283">
    <property type="entry name" value="Formate/glycerate dehydrogenase catalytic domain-like"/>
    <property type="match status" value="1"/>
</dbReference>
<dbReference type="InterPro" id="IPR006139">
    <property type="entry name" value="D-isomer_2_OHA_DH_cat_dom"/>
</dbReference>
<keyword evidence="2 4" id="KW-0560">Oxidoreductase</keyword>
<dbReference type="PROSITE" id="PS00671">
    <property type="entry name" value="D_2_HYDROXYACID_DH_3"/>
    <property type="match status" value="1"/>
</dbReference>
<dbReference type="PROSITE" id="PS00670">
    <property type="entry name" value="D_2_HYDROXYACID_DH_2"/>
    <property type="match status" value="1"/>
</dbReference>
<evidence type="ECO:0000313" key="8">
    <source>
        <dbReference type="Proteomes" id="UP000231466"/>
    </source>
</evidence>
<dbReference type="InterPro" id="IPR029753">
    <property type="entry name" value="D-isomer_DH_CS"/>
</dbReference>
<dbReference type="EMBL" id="PFAH01000008">
    <property type="protein sequence ID" value="PIR97882.1"/>
    <property type="molecule type" value="Genomic_DNA"/>
</dbReference>
<dbReference type="AlphaFoldDB" id="A0A2H0VFJ4"/>
<evidence type="ECO:0000259" key="6">
    <source>
        <dbReference type="Pfam" id="PF02826"/>
    </source>
</evidence>
<evidence type="ECO:0000256" key="2">
    <source>
        <dbReference type="ARBA" id="ARBA00023002"/>
    </source>
</evidence>
<name>A0A2H0VFJ4_9BACT</name>
<dbReference type="InterPro" id="IPR058205">
    <property type="entry name" value="D-LDH-like"/>
</dbReference>
<dbReference type="Gene3D" id="3.40.50.720">
    <property type="entry name" value="NAD(P)-binding Rossmann-like Domain"/>
    <property type="match status" value="2"/>
</dbReference>
<dbReference type="Proteomes" id="UP000231466">
    <property type="component" value="Unassembled WGS sequence"/>
</dbReference>
<reference evidence="8" key="1">
    <citation type="submission" date="2017-09" db="EMBL/GenBank/DDBJ databases">
        <title>Depth-based differentiation of microbial function through sediment-hosted aquifers and enrichment of novel symbionts in the deep terrestrial subsurface.</title>
        <authorList>
            <person name="Probst A.J."/>
            <person name="Ladd B."/>
            <person name="Jarett J.K."/>
            <person name="Geller-Mcgrath D.E."/>
            <person name="Sieber C.M.K."/>
            <person name="Emerson J.B."/>
            <person name="Anantharaman K."/>
            <person name="Thomas B.C."/>
            <person name="Malmstrom R."/>
            <person name="Stieglmeier M."/>
            <person name="Klingl A."/>
            <person name="Woyke T."/>
            <person name="Ryan C.M."/>
            <person name="Banfield J.F."/>
        </authorList>
    </citation>
    <scope>NUCLEOTIDE SEQUENCE [LARGE SCALE GENOMIC DNA]</scope>
</reference>
<feature type="domain" description="D-isomer specific 2-hydroxyacid dehydrogenase NAD-binding" evidence="6">
    <location>
        <begin position="107"/>
        <end position="304"/>
    </location>
</feature>
<dbReference type="InterPro" id="IPR029752">
    <property type="entry name" value="D-isomer_DH_CS1"/>
</dbReference>
<dbReference type="Pfam" id="PF02826">
    <property type="entry name" value="2-Hacid_dh_C"/>
    <property type="match status" value="1"/>
</dbReference>
<sequence length="335" mass="37600">MANIAFYGVKPWGQEYLKKYLKGHKLYFHEEHIDEEHPPTEKDIDILSVFVGSNVTAEVIGSLPKLKYITTRSTGFDHIDLKACEERKILVSNVPSYGENTVAEYAFALILVLSRRIYDAYEQVREEGDFSYDNLQGFDLMGKTLGVIGTGRIGKHTARIGKGFDMEVLAYDVSPDKKFARKIGVKYVSLEKLLKESDIVSLHVPYMKETHHLINKEKIALMKKGSYLINTSRGAIVDTQALVGALKSGLLAGAGLDVFEEEEAVKDEASFLSAKDTTDHDLRNVIADHILVDMPNVIVTPHNAFNTKEALERILDTTVENVNKFLKRKPQNIVN</sequence>
<evidence type="ECO:0000256" key="3">
    <source>
        <dbReference type="ARBA" id="ARBA00023027"/>
    </source>
</evidence>
<evidence type="ECO:0000256" key="4">
    <source>
        <dbReference type="RuleBase" id="RU003719"/>
    </source>
</evidence>
<dbReference type="Pfam" id="PF00389">
    <property type="entry name" value="2-Hacid_dh"/>
    <property type="match status" value="1"/>
</dbReference>
<dbReference type="GO" id="GO:0008720">
    <property type="term" value="F:D-lactate dehydrogenase (NAD+) activity"/>
    <property type="evidence" value="ECO:0007669"/>
    <property type="project" value="TreeGrafter"/>
</dbReference>
<dbReference type="InterPro" id="IPR036291">
    <property type="entry name" value="NAD(P)-bd_dom_sf"/>
</dbReference>
<dbReference type="GO" id="GO:0051287">
    <property type="term" value="F:NAD binding"/>
    <property type="evidence" value="ECO:0007669"/>
    <property type="project" value="InterPro"/>
</dbReference>
<evidence type="ECO:0000256" key="1">
    <source>
        <dbReference type="ARBA" id="ARBA00005854"/>
    </source>
</evidence>
<comment type="similarity">
    <text evidence="1 4">Belongs to the D-isomer specific 2-hydroxyacid dehydrogenase family.</text>
</comment>
<dbReference type="SUPFAM" id="SSF51735">
    <property type="entry name" value="NAD(P)-binding Rossmann-fold domains"/>
    <property type="match status" value="1"/>
</dbReference>
<dbReference type="InterPro" id="IPR006140">
    <property type="entry name" value="D-isomer_DH_NAD-bd"/>
</dbReference>
<accession>A0A2H0VFJ4</accession>
<dbReference type="FunFam" id="3.40.50.720:FF:000203">
    <property type="entry name" value="D-3-phosphoglycerate dehydrogenase (SerA)"/>
    <property type="match status" value="1"/>
</dbReference>
<proteinExistence type="inferred from homology"/>
<keyword evidence="3" id="KW-0520">NAD</keyword>
<dbReference type="CDD" id="cd12187">
    <property type="entry name" value="LDH_like_1"/>
    <property type="match status" value="1"/>
</dbReference>
<comment type="caution">
    <text evidence="7">The sequence shown here is derived from an EMBL/GenBank/DDBJ whole genome shotgun (WGS) entry which is preliminary data.</text>
</comment>